<reference evidence="2" key="1">
    <citation type="submission" date="2020-05" db="EMBL/GenBank/DDBJ databases">
        <title>Mycena genomes resolve the evolution of fungal bioluminescence.</title>
        <authorList>
            <person name="Tsai I.J."/>
        </authorList>
    </citation>
    <scope>NUCLEOTIDE SEQUENCE</scope>
    <source>
        <strain evidence="2">CCC161011</strain>
    </source>
</reference>
<dbReference type="EMBL" id="JACAZI010000029">
    <property type="protein sequence ID" value="KAF7333392.1"/>
    <property type="molecule type" value="Genomic_DNA"/>
</dbReference>
<evidence type="ECO:0000256" key="1">
    <source>
        <dbReference type="SAM" id="Phobius"/>
    </source>
</evidence>
<sequence>MDNQNVISFLNTAVTRTFGTIYLAVLVLVSQKLFFRPARSRRSSDPLQHYSNHNTVLQCSLSLAEQTAIVDAWSKKAITLDPDLNKSNSTWQTVSAGENHSTGNPLIDPWGSWYSFAMPASELPRDPIGNHYEYVSVADLNSIYFRRIRVTFRALWHFTTWKMRCPSLLPPCFGPVSAASANCGIQLMSHSEKAWSAVGLFAHGYLESHDHFAETRLNVGSFCLSSHVFELTNQRLNIIAVSIALSASIVLTVLSPEHLSGTQNQEEEQNLQIDRTGLLHAIWLYSDHPGLEALLKQVENPTDVNLRDAGMVQIRLVGPRVGKERQELSNSRVQRIREVVLATLNLL</sequence>
<keyword evidence="1" id="KW-1133">Transmembrane helix</keyword>
<comment type="caution">
    <text evidence="2">The sequence shown here is derived from an EMBL/GenBank/DDBJ whole genome shotgun (WGS) entry which is preliminary data.</text>
</comment>
<name>A0A8H6X2V0_9AGAR</name>
<gene>
    <name evidence="2" type="ORF">MVEN_02354900</name>
</gene>
<keyword evidence="1" id="KW-0472">Membrane</keyword>
<dbReference type="AlphaFoldDB" id="A0A8H6X2V0"/>
<dbReference type="Proteomes" id="UP000620124">
    <property type="component" value="Unassembled WGS sequence"/>
</dbReference>
<keyword evidence="1" id="KW-0812">Transmembrane</keyword>
<feature type="transmembrane region" description="Helical" evidence="1">
    <location>
        <begin position="6"/>
        <end position="29"/>
    </location>
</feature>
<keyword evidence="3" id="KW-1185">Reference proteome</keyword>
<accession>A0A8H6X2V0</accession>
<protein>
    <submittedName>
        <fullName evidence="2">Uncharacterized protein</fullName>
    </submittedName>
</protein>
<evidence type="ECO:0000313" key="3">
    <source>
        <dbReference type="Proteomes" id="UP000620124"/>
    </source>
</evidence>
<proteinExistence type="predicted"/>
<dbReference type="OrthoDB" id="2644397at2759"/>
<evidence type="ECO:0000313" key="2">
    <source>
        <dbReference type="EMBL" id="KAF7333392.1"/>
    </source>
</evidence>
<organism evidence="2 3">
    <name type="scientific">Mycena venus</name>
    <dbReference type="NCBI Taxonomy" id="2733690"/>
    <lineage>
        <taxon>Eukaryota</taxon>
        <taxon>Fungi</taxon>
        <taxon>Dikarya</taxon>
        <taxon>Basidiomycota</taxon>
        <taxon>Agaricomycotina</taxon>
        <taxon>Agaricomycetes</taxon>
        <taxon>Agaricomycetidae</taxon>
        <taxon>Agaricales</taxon>
        <taxon>Marasmiineae</taxon>
        <taxon>Mycenaceae</taxon>
        <taxon>Mycena</taxon>
    </lineage>
</organism>